<reference evidence="2" key="1">
    <citation type="journal article" date="2014" name="Front. Microbiol.">
        <title>High frequency of phylogenetically diverse reductive dehalogenase-homologous genes in deep subseafloor sedimentary metagenomes.</title>
        <authorList>
            <person name="Kawai M."/>
            <person name="Futagami T."/>
            <person name="Toyoda A."/>
            <person name="Takaki Y."/>
            <person name="Nishi S."/>
            <person name="Hori S."/>
            <person name="Arai W."/>
            <person name="Tsubouchi T."/>
            <person name="Morono Y."/>
            <person name="Uchiyama I."/>
            <person name="Ito T."/>
            <person name="Fujiyama A."/>
            <person name="Inagaki F."/>
            <person name="Takami H."/>
        </authorList>
    </citation>
    <scope>NUCLEOTIDE SEQUENCE</scope>
    <source>
        <strain evidence="2">Expedition CK06-06</strain>
    </source>
</reference>
<dbReference type="AlphaFoldDB" id="X1MF19"/>
<gene>
    <name evidence="2" type="ORF">S06H3_13850</name>
</gene>
<sequence length="62" mass="6995">NLAREVGKRARAEGHTIEPAKGKKPPRVKDFKKCSEIVERAEKASELLKSWLKQEGVKEVIP</sequence>
<comment type="caution">
    <text evidence="2">The sequence shown here is derived from an EMBL/GenBank/DDBJ whole genome shotgun (WGS) entry which is preliminary data.</text>
</comment>
<evidence type="ECO:0000256" key="1">
    <source>
        <dbReference type="SAM" id="MobiDB-lite"/>
    </source>
</evidence>
<feature type="non-terminal residue" evidence="2">
    <location>
        <position position="1"/>
    </location>
</feature>
<name>X1MF19_9ZZZZ</name>
<evidence type="ECO:0000313" key="2">
    <source>
        <dbReference type="EMBL" id="GAI16681.1"/>
    </source>
</evidence>
<protein>
    <recommendedName>
        <fullName evidence="3">HEPN domain-containing protein</fullName>
    </recommendedName>
</protein>
<dbReference type="EMBL" id="BARV01006757">
    <property type="protein sequence ID" value="GAI16681.1"/>
    <property type="molecule type" value="Genomic_DNA"/>
</dbReference>
<evidence type="ECO:0008006" key="3">
    <source>
        <dbReference type="Google" id="ProtNLM"/>
    </source>
</evidence>
<organism evidence="2">
    <name type="scientific">marine sediment metagenome</name>
    <dbReference type="NCBI Taxonomy" id="412755"/>
    <lineage>
        <taxon>unclassified sequences</taxon>
        <taxon>metagenomes</taxon>
        <taxon>ecological metagenomes</taxon>
    </lineage>
</organism>
<accession>X1MF19</accession>
<proteinExistence type="predicted"/>
<feature type="region of interest" description="Disordered" evidence="1">
    <location>
        <begin position="1"/>
        <end position="28"/>
    </location>
</feature>